<organism evidence="1 2">
    <name type="scientific">Romanomermis culicivorax</name>
    <name type="common">Nematode worm</name>
    <dbReference type="NCBI Taxonomy" id="13658"/>
    <lineage>
        <taxon>Eukaryota</taxon>
        <taxon>Metazoa</taxon>
        <taxon>Ecdysozoa</taxon>
        <taxon>Nematoda</taxon>
        <taxon>Enoplea</taxon>
        <taxon>Dorylaimia</taxon>
        <taxon>Mermithida</taxon>
        <taxon>Mermithoidea</taxon>
        <taxon>Mermithidae</taxon>
        <taxon>Romanomermis</taxon>
    </lineage>
</organism>
<dbReference type="AlphaFoldDB" id="A0A915HL01"/>
<evidence type="ECO:0000313" key="2">
    <source>
        <dbReference type="WBParaSite" id="nRc.2.0.1.t02150-RA"/>
    </source>
</evidence>
<proteinExistence type="predicted"/>
<dbReference type="SUPFAM" id="SSF63829">
    <property type="entry name" value="Calcium-dependent phosphotriesterase"/>
    <property type="match status" value="1"/>
</dbReference>
<dbReference type="WBParaSite" id="nRc.2.0.1.t02150-RA">
    <property type="protein sequence ID" value="nRc.2.0.1.t02150-RA"/>
    <property type="gene ID" value="nRc.2.0.1.g02150"/>
</dbReference>
<reference evidence="2" key="1">
    <citation type="submission" date="2022-11" db="UniProtKB">
        <authorList>
            <consortium name="WormBaseParasite"/>
        </authorList>
    </citation>
    <scope>IDENTIFICATION</scope>
</reference>
<protein>
    <submittedName>
        <fullName evidence="2">Uncharacterized protein</fullName>
    </submittedName>
</protein>
<evidence type="ECO:0000313" key="1">
    <source>
        <dbReference type="Proteomes" id="UP000887565"/>
    </source>
</evidence>
<sequence length="248" mass="28907">MHDKNDRNRKKITCYPPKVDNDQYAGISYDTENRYIVTTVLRNYHQWIVQIYERKGMRLRAETSCPTEPKIQNSWYRWVTCLGRGYALISTGDKRQSVIWLLNLHNHKWSVLLVKQNATFRKASFHQSSRKWPENRQREGLVYVPDMKNKTIVTFLLDTHAWTISKIDEIKTTEFARELPITVNAKGGKLVVGYWNTGNVIFADLIKSTSITLTSVGPREIFSICFLDTLSILVLCKQREVVEMYKVG</sequence>
<name>A0A915HL01_ROMCU</name>
<accession>A0A915HL01</accession>
<keyword evidence="1" id="KW-1185">Reference proteome</keyword>
<dbReference type="Proteomes" id="UP000887565">
    <property type="component" value="Unplaced"/>
</dbReference>